<gene>
    <name evidence="2" type="ORF">N44_04786</name>
</gene>
<reference evidence="3" key="1">
    <citation type="journal article" date="2015" name="Genome">
        <title>Whole Genome Sequence of the Non-Microcystin-Producing Microcystis aeruginosa Strain NIES-44.</title>
        <authorList>
            <person name="Okano K."/>
            <person name="Miyata N."/>
            <person name="Ozaki Y."/>
        </authorList>
    </citation>
    <scope>NUCLEOTIDE SEQUENCE [LARGE SCALE GENOMIC DNA]</scope>
    <source>
        <strain evidence="3">NIES-44</strain>
    </source>
</reference>
<sequence>MQPSKYDTFGIGTRSHSKTHDKSPLKLFFVGFRGDYEGVFLGLNETIK</sequence>
<protein>
    <submittedName>
        <fullName evidence="2">Uncharacterized protein</fullName>
    </submittedName>
</protein>
<evidence type="ECO:0000256" key="1">
    <source>
        <dbReference type="SAM" id="MobiDB-lite"/>
    </source>
</evidence>
<comment type="caution">
    <text evidence="2">The sequence shown here is derived from an EMBL/GenBank/DDBJ whole genome shotgun (WGS) entry which is preliminary data.</text>
</comment>
<feature type="region of interest" description="Disordered" evidence="1">
    <location>
        <begin position="1"/>
        <end position="20"/>
    </location>
</feature>
<dbReference type="EMBL" id="BBPA01000078">
    <property type="protein sequence ID" value="GAL95930.1"/>
    <property type="molecule type" value="Genomic_DNA"/>
</dbReference>
<dbReference type="AlphaFoldDB" id="A0A0A1W1W1"/>
<name>A0A0A1W1W1_MICAE</name>
<evidence type="ECO:0000313" key="3">
    <source>
        <dbReference type="Proteomes" id="UP000030321"/>
    </source>
</evidence>
<dbReference type="Proteomes" id="UP000030321">
    <property type="component" value="Unassembled WGS sequence"/>
</dbReference>
<proteinExistence type="predicted"/>
<organism evidence="2 3">
    <name type="scientific">Microcystis aeruginosa NIES-44</name>
    <dbReference type="NCBI Taxonomy" id="449439"/>
    <lineage>
        <taxon>Bacteria</taxon>
        <taxon>Bacillati</taxon>
        <taxon>Cyanobacteriota</taxon>
        <taxon>Cyanophyceae</taxon>
        <taxon>Oscillatoriophycideae</taxon>
        <taxon>Chroococcales</taxon>
        <taxon>Microcystaceae</taxon>
        <taxon>Microcystis</taxon>
    </lineage>
</organism>
<accession>A0A0A1W1W1</accession>
<evidence type="ECO:0000313" key="2">
    <source>
        <dbReference type="EMBL" id="GAL95930.1"/>
    </source>
</evidence>